<comment type="caution">
    <text evidence="1">The sequence shown here is derived from an EMBL/GenBank/DDBJ whole genome shotgun (WGS) entry which is preliminary data.</text>
</comment>
<gene>
    <name evidence="1" type="ORF">ATANTOWER_014931</name>
</gene>
<proteinExistence type="predicted"/>
<sequence>MSKTALSIQTRLYSFTNTHSQQCAHGRRGAGPYLQESMGERRGTPWTGCQSIAGQHRATQGKLPCTHPFT</sequence>
<protein>
    <submittedName>
        <fullName evidence="1">Uncharacterized protein</fullName>
    </submittedName>
</protein>
<organism evidence="1 2">
    <name type="scientific">Ataeniobius toweri</name>
    <dbReference type="NCBI Taxonomy" id="208326"/>
    <lineage>
        <taxon>Eukaryota</taxon>
        <taxon>Metazoa</taxon>
        <taxon>Chordata</taxon>
        <taxon>Craniata</taxon>
        <taxon>Vertebrata</taxon>
        <taxon>Euteleostomi</taxon>
        <taxon>Actinopterygii</taxon>
        <taxon>Neopterygii</taxon>
        <taxon>Teleostei</taxon>
        <taxon>Neoteleostei</taxon>
        <taxon>Acanthomorphata</taxon>
        <taxon>Ovalentaria</taxon>
        <taxon>Atherinomorphae</taxon>
        <taxon>Cyprinodontiformes</taxon>
        <taxon>Goodeidae</taxon>
        <taxon>Ataeniobius</taxon>
    </lineage>
</organism>
<reference evidence="1 2" key="1">
    <citation type="submission" date="2021-07" db="EMBL/GenBank/DDBJ databases">
        <authorList>
            <person name="Palmer J.M."/>
        </authorList>
    </citation>
    <scope>NUCLEOTIDE SEQUENCE [LARGE SCALE GENOMIC DNA]</scope>
    <source>
        <strain evidence="1 2">AT_MEX2019</strain>
        <tissue evidence="1">Muscle</tissue>
    </source>
</reference>
<dbReference type="Proteomes" id="UP001345963">
    <property type="component" value="Unassembled WGS sequence"/>
</dbReference>
<evidence type="ECO:0000313" key="2">
    <source>
        <dbReference type="Proteomes" id="UP001345963"/>
    </source>
</evidence>
<accession>A0ABU7CEB2</accession>
<keyword evidence="2" id="KW-1185">Reference proteome</keyword>
<evidence type="ECO:0000313" key="1">
    <source>
        <dbReference type="EMBL" id="MED6259914.1"/>
    </source>
</evidence>
<name>A0ABU7CEB2_9TELE</name>
<dbReference type="EMBL" id="JAHUTI010088543">
    <property type="protein sequence ID" value="MED6259914.1"/>
    <property type="molecule type" value="Genomic_DNA"/>
</dbReference>